<dbReference type="PRINTS" id="PR01006">
    <property type="entry name" value="FLGHOOKFLIE"/>
</dbReference>
<evidence type="ECO:0000313" key="8">
    <source>
        <dbReference type="Proteomes" id="UP000660110"/>
    </source>
</evidence>
<evidence type="ECO:0000256" key="4">
    <source>
        <dbReference type="HAMAP-Rule" id="MF_00724"/>
    </source>
</evidence>
<dbReference type="Pfam" id="PF02049">
    <property type="entry name" value="FliE"/>
    <property type="match status" value="1"/>
</dbReference>
<evidence type="ECO:0000256" key="5">
    <source>
        <dbReference type="NCBIfam" id="TIGR00205"/>
    </source>
</evidence>
<keyword evidence="8" id="KW-1185">Reference proteome</keyword>
<feature type="compositionally biased region" description="Polar residues" evidence="6">
    <location>
        <begin position="1"/>
        <end position="23"/>
    </location>
</feature>
<name>A0A917AZR5_HALAA</name>
<evidence type="ECO:0000256" key="1">
    <source>
        <dbReference type="ARBA" id="ARBA00004117"/>
    </source>
</evidence>
<dbReference type="PANTHER" id="PTHR34653">
    <property type="match status" value="1"/>
</dbReference>
<dbReference type="GO" id="GO:0003774">
    <property type="term" value="F:cytoskeletal motor activity"/>
    <property type="evidence" value="ECO:0007669"/>
    <property type="project" value="InterPro"/>
</dbReference>
<dbReference type="Proteomes" id="UP000660110">
    <property type="component" value="Unassembled WGS sequence"/>
</dbReference>
<comment type="caution">
    <text evidence="7">The sequence shown here is derived from an EMBL/GenBank/DDBJ whole genome shotgun (WGS) entry which is preliminary data.</text>
</comment>
<gene>
    <name evidence="4" type="primary">fliE</name>
    <name evidence="7" type="ORF">GCM10010954_07110</name>
</gene>
<organism evidence="7 8">
    <name type="scientific">Halobacillus andaensis</name>
    <dbReference type="NCBI Taxonomy" id="1176239"/>
    <lineage>
        <taxon>Bacteria</taxon>
        <taxon>Bacillati</taxon>
        <taxon>Bacillota</taxon>
        <taxon>Bacilli</taxon>
        <taxon>Bacillales</taxon>
        <taxon>Bacillaceae</taxon>
        <taxon>Halobacillus</taxon>
    </lineage>
</organism>
<dbReference type="GO" id="GO:0071973">
    <property type="term" value="P:bacterial-type flagellum-dependent cell motility"/>
    <property type="evidence" value="ECO:0007669"/>
    <property type="project" value="InterPro"/>
</dbReference>
<accession>A0A917AZR5</accession>
<sequence length="101" mass="10999">MINTTPLSTNQIQASDQTASKLNSPAEAHSQFADHLKTAVENVNNANKASDDLTKALANGEVDDLHEVMVASEKASITTQTSIEIRNKVVDAYKEIMRMQV</sequence>
<proteinExistence type="inferred from homology"/>
<evidence type="ECO:0000256" key="2">
    <source>
        <dbReference type="ARBA" id="ARBA00009272"/>
    </source>
</evidence>
<feature type="region of interest" description="Disordered" evidence="6">
    <location>
        <begin position="1"/>
        <end position="31"/>
    </location>
</feature>
<protein>
    <recommendedName>
        <fullName evidence="4 5">Flagellar hook-basal body complex protein FliE</fullName>
    </recommendedName>
</protein>
<dbReference type="GO" id="GO:0009425">
    <property type="term" value="C:bacterial-type flagellum basal body"/>
    <property type="evidence" value="ECO:0007669"/>
    <property type="project" value="UniProtKB-SubCell"/>
</dbReference>
<reference evidence="7" key="2">
    <citation type="submission" date="2020-09" db="EMBL/GenBank/DDBJ databases">
        <authorList>
            <person name="Sun Q."/>
            <person name="Zhou Y."/>
        </authorList>
    </citation>
    <scope>NUCLEOTIDE SEQUENCE</scope>
    <source>
        <strain evidence="7">CGMCC 1.12153</strain>
    </source>
</reference>
<dbReference type="EMBL" id="BMEL01000001">
    <property type="protein sequence ID" value="GGF11077.1"/>
    <property type="molecule type" value="Genomic_DNA"/>
</dbReference>
<reference evidence="7" key="1">
    <citation type="journal article" date="2014" name="Int. J. Syst. Evol. Microbiol.">
        <title>Complete genome sequence of Corynebacterium casei LMG S-19264T (=DSM 44701T), isolated from a smear-ripened cheese.</title>
        <authorList>
            <consortium name="US DOE Joint Genome Institute (JGI-PGF)"/>
            <person name="Walter F."/>
            <person name="Albersmeier A."/>
            <person name="Kalinowski J."/>
            <person name="Ruckert C."/>
        </authorList>
    </citation>
    <scope>NUCLEOTIDE SEQUENCE</scope>
    <source>
        <strain evidence="7">CGMCC 1.12153</strain>
    </source>
</reference>
<dbReference type="PANTHER" id="PTHR34653:SF1">
    <property type="entry name" value="FLAGELLAR HOOK-BASAL BODY COMPLEX PROTEIN FLIE"/>
    <property type="match status" value="1"/>
</dbReference>
<dbReference type="AlphaFoldDB" id="A0A917AZR5"/>
<dbReference type="NCBIfam" id="TIGR00205">
    <property type="entry name" value="fliE"/>
    <property type="match status" value="1"/>
</dbReference>
<dbReference type="GO" id="GO:0005198">
    <property type="term" value="F:structural molecule activity"/>
    <property type="evidence" value="ECO:0007669"/>
    <property type="project" value="UniProtKB-UniRule"/>
</dbReference>
<comment type="similarity">
    <text evidence="2 4">Belongs to the FliE family.</text>
</comment>
<evidence type="ECO:0000313" key="7">
    <source>
        <dbReference type="EMBL" id="GGF11077.1"/>
    </source>
</evidence>
<dbReference type="InterPro" id="IPR001624">
    <property type="entry name" value="FliE"/>
</dbReference>
<evidence type="ECO:0000256" key="3">
    <source>
        <dbReference type="ARBA" id="ARBA00023143"/>
    </source>
</evidence>
<dbReference type="RefSeq" id="WP_188376079.1">
    <property type="nucleotide sequence ID" value="NZ_BMEL01000001.1"/>
</dbReference>
<dbReference type="HAMAP" id="MF_00724">
    <property type="entry name" value="FliE"/>
    <property type="match status" value="1"/>
</dbReference>
<comment type="subcellular location">
    <subcellularLocation>
        <location evidence="1 4">Bacterial flagellum basal body</location>
    </subcellularLocation>
</comment>
<keyword evidence="3 4" id="KW-0975">Bacterial flagellum</keyword>
<evidence type="ECO:0000256" key="6">
    <source>
        <dbReference type="SAM" id="MobiDB-lite"/>
    </source>
</evidence>